<keyword evidence="2" id="KW-0677">Repeat</keyword>
<gene>
    <name evidence="4" type="ORF">KDI_48080</name>
</gene>
<feature type="repeat" description="WD" evidence="3">
    <location>
        <begin position="412"/>
        <end position="453"/>
    </location>
</feature>
<dbReference type="Gene3D" id="2.130.10.10">
    <property type="entry name" value="YVTN repeat-like/Quinoprotein amine dehydrogenase"/>
    <property type="match status" value="3"/>
</dbReference>
<dbReference type="RefSeq" id="WP_149404082.1">
    <property type="nucleotide sequence ID" value="NZ_BIXY01000100.1"/>
</dbReference>
<feature type="repeat" description="WD" evidence="3">
    <location>
        <begin position="189"/>
        <end position="220"/>
    </location>
</feature>
<dbReference type="PROSITE" id="PS00678">
    <property type="entry name" value="WD_REPEATS_1"/>
    <property type="match status" value="1"/>
</dbReference>
<evidence type="ECO:0000256" key="2">
    <source>
        <dbReference type="ARBA" id="ARBA00022737"/>
    </source>
</evidence>
<dbReference type="EMBL" id="BIXY01000100">
    <property type="protein sequence ID" value="GCF11244.1"/>
    <property type="molecule type" value="Genomic_DNA"/>
</dbReference>
<dbReference type="InterPro" id="IPR001680">
    <property type="entry name" value="WD40_rpt"/>
</dbReference>
<organism evidence="4 5">
    <name type="scientific">Dictyobacter arantiisoli</name>
    <dbReference type="NCBI Taxonomy" id="2014874"/>
    <lineage>
        <taxon>Bacteria</taxon>
        <taxon>Bacillati</taxon>
        <taxon>Chloroflexota</taxon>
        <taxon>Ktedonobacteria</taxon>
        <taxon>Ktedonobacterales</taxon>
        <taxon>Dictyobacteraceae</taxon>
        <taxon>Dictyobacter</taxon>
    </lineage>
</organism>
<dbReference type="Proteomes" id="UP000322530">
    <property type="component" value="Unassembled WGS sequence"/>
</dbReference>
<protein>
    <submittedName>
        <fullName evidence="4">Uncharacterized protein</fullName>
    </submittedName>
</protein>
<feature type="repeat" description="WD" evidence="3">
    <location>
        <begin position="270"/>
        <end position="312"/>
    </location>
</feature>
<feature type="repeat" description="WD" evidence="3">
    <location>
        <begin position="313"/>
        <end position="354"/>
    </location>
</feature>
<dbReference type="InterPro" id="IPR019775">
    <property type="entry name" value="WD40_repeat_CS"/>
</dbReference>
<comment type="caution">
    <text evidence="4">The sequence shown here is derived from an EMBL/GenBank/DDBJ whole genome shotgun (WGS) entry which is preliminary data.</text>
</comment>
<dbReference type="InterPro" id="IPR015943">
    <property type="entry name" value="WD40/YVTN_repeat-like_dom_sf"/>
</dbReference>
<dbReference type="PROSITE" id="PS50294">
    <property type="entry name" value="WD_REPEATS_REGION"/>
    <property type="match status" value="4"/>
</dbReference>
<dbReference type="AlphaFoldDB" id="A0A5A5TK28"/>
<dbReference type="InterPro" id="IPR036322">
    <property type="entry name" value="WD40_repeat_dom_sf"/>
</dbReference>
<keyword evidence="1 3" id="KW-0853">WD repeat</keyword>
<evidence type="ECO:0000256" key="3">
    <source>
        <dbReference type="PROSITE-ProRule" id="PRU00221"/>
    </source>
</evidence>
<dbReference type="SUPFAM" id="SSF50978">
    <property type="entry name" value="WD40 repeat-like"/>
    <property type="match status" value="1"/>
</dbReference>
<sequence>MHSEARQPNEKRQLLLVEQVRPDGKKTPTIPLQVQEDLLVRHVIASLVARWQLPTQNQQGAPLTYQLSLGEEGRVLPEDQRLMDLHLPPGRNVRLEETTLYPGTSVTHPLVPPTFSHTASIHDPVRRRHVLHATGHILLACSLTGLLSGVSTAWAQYQWGPHTSLLQRPPAPTHPAVMNARPFAPLLRFTAHQATVRTLAWSPQGTTLSSGGDDATVLLWTPDGTVQQQGTFLDAVQALAWSPEGNRVAAGVGTAVAFIQTATGHVLAFPQVHHAPVTSVVWSSRPGHPVVSGSRDHQAIIWQTQEYHPQRSFLKHTAPIEALSITSDGSTVASASQGGLIRVWAIDTVQEIHGAYQDAPIAMQAAAFSPDGATLAVGGSDGIVRIWTQSLRCQHTQTTGNEPRCLDRPVHLHAHIGAVRTLAFSPDGSTLATGGDDTQVVLWDVPNGSNSSNGFQPRQHLAHTAPVLALAWSPQTSQMPRLATAAGTLVQLWASA</sequence>
<proteinExistence type="predicted"/>
<feature type="repeat" description="WD" evidence="3">
    <location>
        <begin position="363"/>
        <end position="387"/>
    </location>
</feature>
<dbReference type="SMART" id="SM00320">
    <property type="entry name" value="WD40"/>
    <property type="match status" value="7"/>
</dbReference>
<dbReference type="CDD" id="cd00200">
    <property type="entry name" value="WD40"/>
    <property type="match status" value="1"/>
</dbReference>
<dbReference type="PROSITE" id="PS50082">
    <property type="entry name" value="WD_REPEATS_2"/>
    <property type="match status" value="5"/>
</dbReference>
<keyword evidence="5" id="KW-1185">Reference proteome</keyword>
<accession>A0A5A5TK28</accession>
<dbReference type="Pfam" id="PF00400">
    <property type="entry name" value="WD40"/>
    <property type="match status" value="5"/>
</dbReference>
<dbReference type="OrthoDB" id="148002at2"/>
<evidence type="ECO:0000313" key="5">
    <source>
        <dbReference type="Proteomes" id="UP000322530"/>
    </source>
</evidence>
<dbReference type="PANTHER" id="PTHR22847">
    <property type="entry name" value="WD40 REPEAT PROTEIN"/>
    <property type="match status" value="1"/>
</dbReference>
<name>A0A5A5TK28_9CHLR</name>
<evidence type="ECO:0000256" key="1">
    <source>
        <dbReference type="ARBA" id="ARBA00022574"/>
    </source>
</evidence>
<reference evidence="4 5" key="1">
    <citation type="submission" date="2019-01" db="EMBL/GenBank/DDBJ databases">
        <title>Draft genome sequence of Dictyobacter sp. Uno17.</title>
        <authorList>
            <person name="Wang C.M."/>
            <person name="Zheng Y."/>
            <person name="Sakai Y."/>
            <person name="Abe K."/>
            <person name="Yokota A."/>
            <person name="Yabe S."/>
        </authorList>
    </citation>
    <scope>NUCLEOTIDE SEQUENCE [LARGE SCALE GENOMIC DNA]</scope>
    <source>
        <strain evidence="4 5">Uno17</strain>
    </source>
</reference>
<dbReference type="PANTHER" id="PTHR22847:SF637">
    <property type="entry name" value="WD REPEAT DOMAIN 5B"/>
    <property type="match status" value="1"/>
</dbReference>
<evidence type="ECO:0000313" key="4">
    <source>
        <dbReference type="EMBL" id="GCF11244.1"/>
    </source>
</evidence>